<dbReference type="HAMAP" id="MF_00232">
    <property type="entry name" value="eIF_2_beta"/>
    <property type="match status" value="1"/>
</dbReference>
<dbReference type="EMBL" id="FZMP01000203">
    <property type="protein sequence ID" value="SNQ61999.1"/>
    <property type="molecule type" value="Genomic_DNA"/>
</dbReference>
<evidence type="ECO:0000313" key="11">
    <source>
        <dbReference type="EMBL" id="SNQ61999.1"/>
    </source>
</evidence>
<dbReference type="InterPro" id="IPR016190">
    <property type="entry name" value="Transl_init_fac_IF2/IF5_Zn-bd"/>
</dbReference>
<dbReference type="RefSeq" id="WP_096206621.1">
    <property type="nucleotide sequence ID" value="NZ_FZMP01000203.1"/>
</dbReference>
<evidence type="ECO:0000256" key="2">
    <source>
        <dbReference type="ARBA" id="ARBA00010397"/>
    </source>
</evidence>
<dbReference type="FunFam" id="3.30.30.170:FF:000001">
    <property type="entry name" value="Eukaryotic translation initiation factor 2 subunit"/>
    <property type="match status" value="1"/>
</dbReference>
<dbReference type="Gene3D" id="2.40.50.140">
    <property type="entry name" value="Nucleic acid-binding proteins"/>
    <property type="match status" value="1"/>
</dbReference>
<evidence type="ECO:0000256" key="9">
    <source>
        <dbReference type="HAMAP-Rule" id="MF_00232"/>
    </source>
</evidence>
<comment type="function">
    <text evidence="1 9">eIF-2 functions in the early steps of protein synthesis by forming a ternary complex with GTP and initiator tRNA.</text>
</comment>
<dbReference type="InterPro" id="IPR002792">
    <property type="entry name" value="TRAM_dom"/>
</dbReference>
<reference evidence="12" key="1">
    <citation type="submission" date="2017-06" db="EMBL/GenBank/DDBJ databases">
        <authorList>
            <person name="Cremers G."/>
        </authorList>
    </citation>
    <scope>NUCLEOTIDE SEQUENCE [LARGE SCALE GENOMIC DNA]</scope>
</reference>
<dbReference type="InterPro" id="IPR016189">
    <property type="entry name" value="Transl_init_fac_IF2/IF5_N"/>
</dbReference>
<proteinExistence type="inferred from homology"/>
<evidence type="ECO:0000256" key="8">
    <source>
        <dbReference type="ARBA" id="ARBA00032408"/>
    </source>
</evidence>
<dbReference type="GO" id="GO:0003743">
    <property type="term" value="F:translation initiation factor activity"/>
    <property type="evidence" value="ECO:0007669"/>
    <property type="project" value="UniProtKB-UniRule"/>
</dbReference>
<keyword evidence="5 9" id="KW-0396">Initiation factor</keyword>
<accession>A0A284VS16</accession>
<dbReference type="SUPFAM" id="SSF50249">
    <property type="entry name" value="Nucleic acid-binding proteins"/>
    <property type="match status" value="1"/>
</dbReference>
<evidence type="ECO:0000313" key="12">
    <source>
        <dbReference type="Proteomes" id="UP000218615"/>
    </source>
</evidence>
<evidence type="ECO:0000256" key="6">
    <source>
        <dbReference type="ARBA" id="ARBA00022917"/>
    </source>
</evidence>
<dbReference type="SMART" id="SM00653">
    <property type="entry name" value="eIF2B_5"/>
    <property type="match status" value="1"/>
</dbReference>
<dbReference type="NCBIfam" id="TIGR00311">
    <property type="entry name" value="aIF-2beta"/>
    <property type="match status" value="1"/>
</dbReference>
<evidence type="ECO:0000256" key="4">
    <source>
        <dbReference type="ARBA" id="ARBA00022314"/>
    </source>
</evidence>
<name>A0A284VS16_9EURY</name>
<feature type="domain" description="TRAM" evidence="10">
    <location>
        <begin position="145"/>
        <end position="203"/>
    </location>
</feature>
<dbReference type="SUPFAM" id="SSF100966">
    <property type="entry name" value="Translation initiation factor 2 beta, aIF2beta, N-terminal domain"/>
    <property type="match status" value="1"/>
</dbReference>
<evidence type="ECO:0000256" key="7">
    <source>
        <dbReference type="ARBA" id="ARBA00031466"/>
    </source>
</evidence>
<dbReference type="InterPro" id="IPR012340">
    <property type="entry name" value="NA-bd_OB-fold"/>
</dbReference>
<evidence type="ECO:0000256" key="3">
    <source>
        <dbReference type="ARBA" id="ARBA00011243"/>
    </source>
</evidence>
<dbReference type="InterPro" id="IPR045196">
    <property type="entry name" value="IF2/IF5"/>
</dbReference>
<organism evidence="11 12">
    <name type="scientific">Candidatus Methanoperedens nitratireducens</name>
    <dbReference type="NCBI Taxonomy" id="1392998"/>
    <lineage>
        <taxon>Archaea</taxon>
        <taxon>Methanobacteriati</taxon>
        <taxon>Methanobacteriota</taxon>
        <taxon>Stenosarchaea group</taxon>
        <taxon>Methanomicrobia</taxon>
        <taxon>Methanosarcinales</taxon>
        <taxon>ANME-2 cluster</taxon>
        <taxon>Candidatus Methanoperedentaceae</taxon>
        <taxon>Candidatus Methanoperedens</taxon>
    </lineage>
</organism>
<keyword evidence="6 9" id="KW-0648">Protein biosynthesis</keyword>
<gene>
    <name evidence="9 11" type="primary">eif2b</name>
    <name evidence="11" type="ORF">MNV_560045</name>
</gene>
<dbReference type="NCBIfam" id="NF008993">
    <property type="entry name" value="PRK12336.1"/>
    <property type="match status" value="1"/>
</dbReference>
<dbReference type="STRING" id="1392998.ANME2D_00774"/>
<evidence type="ECO:0000259" key="10">
    <source>
        <dbReference type="PROSITE" id="PS50926"/>
    </source>
</evidence>
<keyword evidence="12" id="KW-1185">Reference proteome</keyword>
<dbReference type="SUPFAM" id="SSF75689">
    <property type="entry name" value="Zinc-binding domain of translation initiation factor 2 beta"/>
    <property type="match status" value="1"/>
</dbReference>
<dbReference type="PANTHER" id="PTHR23001">
    <property type="entry name" value="EUKARYOTIC TRANSLATION INITIATION FACTOR"/>
    <property type="match status" value="1"/>
</dbReference>
<dbReference type="InterPro" id="IPR002735">
    <property type="entry name" value="Transl_init_fac_IF2/IF5_dom"/>
</dbReference>
<comment type="similarity">
    <text evidence="2 9">Belongs to the eIF-2-beta/eIF-5 family.</text>
</comment>
<dbReference type="PANTHER" id="PTHR23001:SF3">
    <property type="entry name" value="EUKARYOTIC TRANSLATION INITIATION FACTOR 2 SUBUNIT 2"/>
    <property type="match status" value="1"/>
</dbReference>
<evidence type="ECO:0000256" key="5">
    <source>
        <dbReference type="ARBA" id="ARBA00022540"/>
    </source>
</evidence>
<evidence type="ECO:0000256" key="1">
    <source>
        <dbReference type="ARBA" id="ARBA00003323"/>
    </source>
</evidence>
<dbReference type="Pfam" id="PF01938">
    <property type="entry name" value="TRAM"/>
    <property type="match status" value="1"/>
</dbReference>
<dbReference type="PROSITE" id="PS50926">
    <property type="entry name" value="TRAM"/>
    <property type="match status" value="1"/>
</dbReference>
<dbReference type="Proteomes" id="UP000218615">
    <property type="component" value="Unassembled WGS sequence"/>
</dbReference>
<dbReference type="Pfam" id="PF01873">
    <property type="entry name" value="eIF-5_eIF-2B"/>
    <property type="match status" value="1"/>
</dbReference>
<protein>
    <recommendedName>
        <fullName evidence="4 9">Translation initiation factor 2 subunit beta</fullName>
    </recommendedName>
    <alternativeName>
        <fullName evidence="7 9">aIF2-beta</fullName>
    </alternativeName>
    <alternativeName>
        <fullName evidence="8 9">eIF-2-beta</fullName>
    </alternativeName>
</protein>
<comment type="subunit">
    <text evidence="3 9">Heterotrimer composed of an alpha, a beta and a gamma chain.</text>
</comment>
<dbReference type="NCBIfam" id="NF003067">
    <property type="entry name" value="PRK03988.1"/>
    <property type="match status" value="1"/>
</dbReference>
<dbReference type="AlphaFoldDB" id="A0A284VS16"/>
<dbReference type="OrthoDB" id="38099at2157"/>
<dbReference type="Gene3D" id="3.30.30.170">
    <property type="match status" value="1"/>
</dbReference>
<sequence>MNDYLADLDRALSKLPEIKGSGERFVVPEPRLLTEGKTTVLENFAAIADKLNREPEHVFKFLLRELGTAGKLEGSRAVFHGKFTSGVISELIDAYIQEYVTCSECGRPDTHLIKVDRILTLRCDACGAHRPVTKRQAGVIIKEEALKEGETYDIMIAAVGRKGDGIAKKDKYTIYVPGVVKGDSVKIKIKKITGNLAFAELIEKKVIEKKA</sequence>
<dbReference type="InterPro" id="IPR004458">
    <property type="entry name" value="TIF2_bsu_arc"/>
</dbReference>